<feature type="region of interest" description="Disordered" evidence="1">
    <location>
        <begin position="1"/>
        <end position="24"/>
    </location>
</feature>
<comment type="caution">
    <text evidence="3">The sequence shown here is derived from an EMBL/GenBank/DDBJ whole genome shotgun (WGS) entry which is preliminary data.</text>
</comment>
<dbReference type="EMBL" id="MLAK01000840">
    <property type="protein sequence ID" value="OHT03075.1"/>
    <property type="molecule type" value="Genomic_DNA"/>
</dbReference>
<dbReference type="GeneID" id="94841565"/>
<feature type="transmembrane region" description="Helical" evidence="2">
    <location>
        <begin position="317"/>
        <end position="336"/>
    </location>
</feature>
<feature type="transmembrane region" description="Helical" evidence="2">
    <location>
        <begin position="190"/>
        <end position="213"/>
    </location>
</feature>
<proteinExistence type="predicted"/>
<keyword evidence="2" id="KW-0812">Transmembrane</keyword>
<evidence type="ECO:0000256" key="1">
    <source>
        <dbReference type="SAM" id="MobiDB-lite"/>
    </source>
</evidence>
<feature type="transmembrane region" description="Helical" evidence="2">
    <location>
        <begin position="233"/>
        <end position="251"/>
    </location>
</feature>
<gene>
    <name evidence="3" type="ORF">TRFO_29581</name>
</gene>
<organism evidence="3 4">
    <name type="scientific">Tritrichomonas foetus</name>
    <dbReference type="NCBI Taxonomy" id="1144522"/>
    <lineage>
        <taxon>Eukaryota</taxon>
        <taxon>Metamonada</taxon>
        <taxon>Parabasalia</taxon>
        <taxon>Tritrichomonadida</taxon>
        <taxon>Tritrichomonadidae</taxon>
        <taxon>Tritrichomonas</taxon>
    </lineage>
</organism>
<dbReference type="VEuPathDB" id="TrichDB:TRFO_29581"/>
<reference evidence="3" key="1">
    <citation type="submission" date="2016-10" db="EMBL/GenBank/DDBJ databases">
        <authorList>
            <person name="Benchimol M."/>
            <person name="Almeida L.G."/>
            <person name="Vasconcelos A.T."/>
            <person name="Perreira-Neves A."/>
            <person name="Rosa I.A."/>
            <person name="Tasca T."/>
            <person name="Bogo M.R."/>
            <person name="de Souza W."/>
        </authorList>
    </citation>
    <scope>NUCLEOTIDE SEQUENCE [LARGE SCALE GENOMIC DNA]</scope>
    <source>
        <strain evidence="3">K</strain>
    </source>
</reference>
<feature type="transmembrane region" description="Helical" evidence="2">
    <location>
        <begin position="121"/>
        <end position="141"/>
    </location>
</feature>
<keyword evidence="2" id="KW-1133">Transmembrane helix</keyword>
<feature type="transmembrane region" description="Helical" evidence="2">
    <location>
        <begin position="257"/>
        <end position="279"/>
    </location>
</feature>
<keyword evidence="2" id="KW-0472">Membrane</keyword>
<evidence type="ECO:0000313" key="4">
    <source>
        <dbReference type="Proteomes" id="UP000179807"/>
    </source>
</evidence>
<sequence length="339" mass="38063">MIGDQTQTTTATSNFSNTSSANSSSNYKYNGLVKVPFFQVLYRDLGSLFSYIQITTPPYSIIHHVMTVFRIFQTIGPCIHFCNFLLWPKDTLAGKTSSWISIFFQIVPADYMGIIRNSACIIFLVISISMSIIVLLCCGYYKKKATMPGFWSSLIYIYYSSIPHILHLPIATCICVTVSEIIFLNTSLSIIEIIVFIVCLVMILVQIFFVTLLNEQTIAFKPQSMMTVTPTTWNFQFYISMEVTIVTAFISQASDDAVLYSIVILLSTVFYGLMTRLPFYKGGFASPFVDAIILSIGVYGVIMNLILTAFTALKRDISLLVIFFMVGSFFVVYIGCPVM</sequence>
<evidence type="ECO:0000256" key="2">
    <source>
        <dbReference type="SAM" id="Phobius"/>
    </source>
</evidence>
<evidence type="ECO:0000313" key="3">
    <source>
        <dbReference type="EMBL" id="OHT03075.1"/>
    </source>
</evidence>
<feature type="transmembrane region" description="Helical" evidence="2">
    <location>
        <begin position="291"/>
        <end position="311"/>
    </location>
</feature>
<dbReference type="AlphaFoldDB" id="A0A1J4JVN3"/>
<dbReference type="Proteomes" id="UP000179807">
    <property type="component" value="Unassembled WGS sequence"/>
</dbReference>
<dbReference type="RefSeq" id="XP_068356211.1">
    <property type="nucleotide sequence ID" value="XM_068506861.1"/>
</dbReference>
<accession>A0A1J4JVN3</accession>
<name>A0A1J4JVN3_9EUKA</name>
<keyword evidence="4" id="KW-1185">Reference proteome</keyword>
<feature type="transmembrane region" description="Helical" evidence="2">
    <location>
        <begin position="162"/>
        <end position="184"/>
    </location>
</feature>
<protein>
    <submittedName>
        <fullName evidence="3">Uncharacterized protein</fullName>
    </submittedName>
</protein>